<evidence type="ECO:0000313" key="10">
    <source>
        <dbReference type="Proteomes" id="UP000184342"/>
    </source>
</evidence>
<dbReference type="RefSeq" id="WP_073993150.1">
    <property type="nucleotide sequence ID" value="NZ_FQYT01000007.1"/>
</dbReference>
<dbReference type="PANTHER" id="PTHR32309">
    <property type="entry name" value="TYROSINE-PROTEIN KINASE"/>
    <property type="match status" value="1"/>
</dbReference>
<evidence type="ECO:0000256" key="4">
    <source>
        <dbReference type="ARBA" id="ARBA00022692"/>
    </source>
</evidence>
<dbReference type="GO" id="GO:0005886">
    <property type="term" value="C:plasma membrane"/>
    <property type="evidence" value="ECO:0007669"/>
    <property type="project" value="UniProtKB-SubCell"/>
</dbReference>
<proteinExistence type="inferred from homology"/>
<dbReference type="STRING" id="1122934.SAMN02745691_00891"/>
<dbReference type="Proteomes" id="UP000184342">
    <property type="component" value="Unassembled WGS sequence"/>
</dbReference>
<evidence type="ECO:0000256" key="5">
    <source>
        <dbReference type="ARBA" id="ARBA00022989"/>
    </source>
</evidence>
<keyword evidence="6 7" id="KW-0472">Membrane</keyword>
<comment type="subcellular location">
    <subcellularLocation>
        <location evidence="1">Cell membrane</location>
        <topology evidence="1">Multi-pass membrane protein</topology>
    </subcellularLocation>
</comment>
<evidence type="ECO:0000256" key="3">
    <source>
        <dbReference type="ARBA" id="ARBA00022475"/>
    </source>
</evidence>
<dbReference type="InterPro" id="IPR050445">
    <property type="entry name" value="Bact_polysacc_biosynth/exp"/>
</dbReference>
<name>A0A1M6E8D1_9FIRM</name>
<dbReference type="OrthoDB" id="2360475at2"/>
<evidence type="ECO:0000313" key="9">
    <source>
        <dbReference type="EMBL" id="SHI81757.1"/>
    </source>
</evidence>
<evidence type="ECO:0000256" key="2">
    <source>
        <dbReference type="ARBA" id="ARBA00006683"/>
    </source>
</evidence>
<dbReference type="PANTHER" id="PTHR32309:SF13">
    <property type="entry name" value="FERRIC ENTEROBACTIN TRANSPORT PROTEIN FEPE"/>
    <property type="match status" value="1"/>
</dbReference>
<protein>
    <submittedName>
        <fullName evidence="9">Capsular polysaccharide biosynthesis protein</fullName>
    </submittedName>
</protein>
<organism evidence="9 10">
    <name type="scientific">Parasporobacterium paucivorans DSM 15970</name>
    <dbReference type="NCBI Taxonomy" id="1122934"/>
    <lineage>
        <taxon>Bacteria</taxon>
        <taxon>Bacillati</taxon>
        <taxon>Bacillota</taxon>
        <taxon>Clostridia</taxon>
        <taxon>Lachnospirales</taxon>
        <taxon>Lachnospiraceae</taxon>
        <taxon>Parasporobacterium</taxon>
    </lineage>
</organism>
<feature type="transmembrane region" description="Helical" evidence="7">
    <location>
        <begin position="26"/>
        <end position="48"/>
    </location>
</feature>
<dbReference type="Pfam" id="PF02706">
    <property type="entry name" value="Wzz"/>
    <property type="match status" value="1"/>
</dbReference>
<feature type="domain" description="Polysaccharide chain length determinant N-terminal" evidence="8">
    <location>
        <begin position="12"/>
        <end position="102"/>
    </location>
</feature>
<evidence type="ECO:0000256" key="1">
    <source>
        <dbReference type="ARBA" id="ARBA00004651"/>
    </source>
</evidence>
<keyword evidence="4 7" id="KW-0812">Transmembrane</keyword>
<dbReference type="InterPro" id="IPR027417">
    <property type="entry name" value="P-loop_NTPase"/>
</dbReference>
<comment type="similarity">
    <text evidence="2">Belongs to the CpsC/CapA family.</text>
</comment>
<evidence type="ECO:0000256" key="7">
    <source>
        <dbReference type="SAM" id="Phobius"/>
    </source>
</evidence>
<accession>A0A1M6E8D1</accession>
<dbReference type="Gene3D" id="3.40.50.300">
    <property type="entry name" value="P-loop containing nucleotide triphosphate hydrolases"/>
    <property type="match status" value="1"/>
</dbReference>
<keyword evidence="10" id="KW-1185">Reference proteome</keyword>
<dbReference type="EMBL" id="FQYT01000007">
    <property type="protein sequence ID" value="SHI81757.1"/>
    <property type="molecule type" value="Genomic_DNA"/>
</dbReference>
<keyword evidence="3" id="KW-1003">Cell membrane</keyword>
<evidence type="ECO:0000256" key="6">
    <source>
        <dbReference type="ARBA" id="ARBA00023136"/>
    </source>
</evidence>
<dbReference type="GO" id="GO:0004713">
    <property type="term" value="F:protein tyrosine kinase activity"/>
    <property type="evidence" value="ECO:0007669"/>
    <property type="project" value="TreeGrafter"/>
</dbReference>
<keyword evidence="5 7" id="KW-1133">Transmembrane helix</keyword>
<feature type="transmembrane region" description="Helical" evidence="7">
    <location>
        <begin position="184"/>
        <end position="204"/>
    </location>
</feature>
<reference evidence="9 10" key="1">
    <citation type="submission" date="2016-11" db="EMBL/GenBank/DDBJ databases">
        <authorList>
            <person name="Jaros S."/>
            <person name="Januszkiewicz K."/>
            <person name="Wedrychowicz H."/>
        </authorList>
    </citation>
    <scope>NUCLEOTIDE SEQUENCE [LARGE SCALE GENOMIC DNA]</scope>
    <source>
        <strain evidence="9 10">DSM 15970</strain>
    </source>
</reference>
<evidence type="ECO:0000259" key="8">
    <source>
        <dbReference type="Pfam" id="PF02706"/>
    </source>
</evidence>
<dbReference type="InterPro" id="IPR003856">
    <property type="entry name" value="LPS_length_determ_N"/>
</dbReference>
<gene>
    <name evidence="9" type="ORF">SAMN02745691_00891</name>
</gene>
<sequence length="252" mass="28286">MEPAIKKDDEIEIDLRELFGLLYRKIWIIIIAGVACVLIAFLISNFALTPTYESTTKIYILNKQESGTAITYNDLQTGSQLTQDYMELIVSRPVMEQVIAELDLDMSVEELAAIISVTNPTNTRIMNITVEYTDPYKTKEIADYVRNAASGQIMKVMSIDQVNLVEEAFVPTASASPNTRRNMAIGGIAGILLACAVIFLRYFLDDTIKSSDDIEKYLGLSVLGIIPIQTNMEENEKKKKTRKKKSKINSRK</sequence>
<dbReference type="AlphaFoldDB" id="A0A1M6E8D1"/>